<evidence type="ECO:0008006" key="9">
    <source>
        <dbReference type="Google" id="ProtNLM"/>
    </source>
</evidence>
<dbReference type="EMBL" id="ML987192">
    <property type="protein sequence ID" value="KAF2252391.1"/>
    <property type="molecule type" value="Genomic_DNA"/>
</dbReference>
<evidence type="ECO:0000256" key="3">
    <source>
        <dbReference type="ARBA" id="ARBA00022989"/>
    </source>
</evidence>
<feature type="transmembrane region" description="Helical" evidence="6">
    <location>
        <begin position="510"/>
        <end position="534"/>
    </location>
</feature>
<evidence type="ECO:0000256" key="5">
    <source>
        <dbReference type="SAM" id="MobiDB-lite"/>
    </source>
</evidence>
<dbReference type="OrthoDB" id="3231000at2759"/>
<dbReference type="InterPro" id="IPR002523">
    <property type="entry name" value="MgTranspt_CorA/ZnTranspt_ZntB"/>
</dbReference>
<comment type="subcellular location">
    <subcellularLocation>
        <location evidence="1">Membrane</location>
        <topology evidence="1">Multi-pass membrane protein</topology>
    </subcellularLocation>
</comment>
<evidence type="ECO:0000256" key="2">
    <source>
        <dbReference type="ARBA" id="ARBA00022692"/>
    </source>
</evidence>
<dbReference type="AlphaFoldDB" id="A0A6A6IPJ2"/>
<keyword evidence="3 6" id="KW-1133">Transmembrane helix</keyword>
<dbReference type="SUPFAM" id="SSF144083">
    <property type="entry name" value="Magnesium transport protein CorA, transmembrane region"/>
    <property type="match status" value="1"/>
</dbReference>
<dbReference type="GeneID" id="54574534"/>
<keyword evidence="8" id="KW-1185">Reference proteome</keyword>
<evidence type="ECO:0000256" key="6">
    <source>
        <dbReference type="SAM" id="Phobius"/>
    </source>
</evidence>
<sequence length="561" mass="63106">MATLAPGNPNPSARQGRPASIRSGSSKRWTPEQYIASIGAYAKQRSNTLFTGVHFTRLAHILEQPFSSSAKRDYTPSSTFATLYKYTSGGPPEYCEPKTPEELAQHAETEANSILFLRGQPCPMWLAYAGASYHVDPEFFYRHLDFVFSMSRKRYFAQPSLISTSRNLIQLSYMTVGELPSSMGDISQLKLDSLRDSAGKDMVEYFNILGKNITKSSSPSESIVRSYHLLDKHHFAIEQQVSIYLGQTEKGWTAVVWLDTGKSLSPKEPGPWAKTLQTNQATGQETFLPWIQAHPFASLHAASLSIAHDRRPTKEMEQSASLIHLGYGKRLDKQIMAQDPFYALHELFINCAYSEAQFLNVIESKIREDTAAELIPDRNVSPANMIFFQGLLDRHAESLRRSIMAINSREDAGWPRPTDTALRQKSTAFTHTLLQDFRSLLNRTEIMSDLCKSRLHILMSRAGIVESNKAIEQAKEVTKLTRLAFVFVPLSFVSSFFGMNLGPFVDRPAYGLWIFFAISGPLVLLLLVSLSWNVSQIGHVFARKGKRSKQEEHAFETKDSD</sequence>
<dbReference type="InterPro" id="IPR045863">
    <property type="entry name" value="CorA_TM1_TM2"/>
</dbReference>
<dbReference type="Proteomes" id="UP000800094">
    <property type="component" value="Unassembled WGS sequence"/>
</dbReference>
<keyword evidence="2 6" id="KW-0812">Transmembrane</keyword>
<dbReference type="GO" id="GO:0046873">
    <property type="term" value="F:metal ion transmembrane transporter activity"/>
    <property type="evidence" value="ECO:0007669"/>
    <property type="project" value="InterPro"/>
</dbReference>
<evidence type="ECO:0000256" key="4">
    <source>
        <dbReference type="ARBA" id="ARBA00023136"/>
    </source>
</evidence>
<name>A0A6A6IPJ2_9PLEO</name>
<protein>
    <recommendedName>
        <fullName evidence="9">Cora-domain-containing protein</fullName>
    </recommendedName>
</protein>
<organism evidence="7 8">
    <name type="scientific">Trematosphaeria pertusa</name>
    <dbReference type="NCBI Taxonomy" id="390896"/>
    <lineage>
        <taxon>Eukaryota</taxon>
        <taxon>Fungi</taxon>
        <taxon>Dikarya</taxon>
        <taxon>Ascomycota</taxon>
        <taxon>Pezizomycotina</taxon>
        <taxon>Dothideomycetes</taxon>
        <taxon>Pleosporomycetidae</taxon>
        <taxon>Pleosporales</taxon>
        <taxon>Massarineae</taxon>
        <taxon>Trematosphaeriaceae</taxon>
        <taxon>Trematosphaeria</taxon>
    </lineage>
</organism>
<dbReference type="Pfam" id="PF01544">
    <property type="entry name" value="CorA"/>
    <property type="match status" value="1"/>
</dbReference>
<evidence type="ECO:0000313" key="7">
    <source>
        <dbReference type="EMBL" id="KAF2252391.1"/>
    </source>
</evidence>
<keyword evidence="4 6" id="KW-0472">Membrane</keyword>
<evidence type="ECO:0000313" key="8">
    <source>
        <dbReference type="Proteomes" id="UP000800094"/>
    </source>
</evidence>
<dbReference type="Gene3D" id="1.20.58.340">
    <property type="entry name" value="Magnesium transport protein CorA, transmembrane region"/>
    <property type="match status" value="1"/>
</dbReference>
<gene>
    <name evidence="7" type="ORF">BU26DRAFT_256352</name>
</gene>
<feature type="transmembrane region" description="Helical" evidence="6">
    <location>
        <begin position="483"/>
        <end position="504"/>
    </location>
</feature>
<proteinExistence type="predicted"/>
<feature type="region of interest" description="Disordered" evidence="5">
    <location>
        <begin position="1"/>
        <end position="28"/>
    </location>
</feature>
<dbReference type="RefSeq" id="XP_033687395.1">
    <property type="nucleotide sequence ID" value="XM_033821204.1"/>
</dbReference>
<reference evidence="7" key="1">
    <citation type="journal article" date="2020" name="Stud. Mycol.">
        <title>101 Dothideomycetes genomes: a test case for predicting lifestyles and emergence of pathogens.</title>
        <authorList>
            <person name="Haridas S."/>
            <person name="Albert R."/>
            <person name="Binder M."/>
            <person name="Bloem J."/>
            <person name="Labutti K."/>
            <person name="Salamov A."/>
            <person name="Andreopoulos B."/>
            <person name="Baker S."/>
            <person name="Barry K."/>
            <person name="Bills G."/>
            <person name="Bluhm B."/>
            <person name="Cannon C."/>
            <person name="Castanera R."/>
            <person name="Culley D."/>
            <person name="Daum C."/>
            <person name="Ezra D."/>
            <person name="Gonzalez J."/>
            <person name="Henrissat B."/>
            <person name="Kuo A."/>
            <person name="Liang C."/>
            <person name="Lipzen A."/>
            <person name="Lutzoni F."/>
            <person name="Magnuson J."/>
            <person name="Mondo S."/>
            <person name="Nolan M."/>
            <person name="Ohm R."/>
            <person name="Pangilinan J."/>
            <person name="Park H.-J."/>
            <person name="Ramirez L."/>
            <person name="Alfaro M."/>
            <person name="Sun H."/>
            <person name="Tritt A."/>
            <person name="Yoshinaga Y."/>
            <person name="Zwiers L.-H."/>
            <person name="Turgeon B."/>
            <person name="Goodwin S."/>
            <person name="Spatafora J."/>
            <person name="Crous P."/>
            <person name="Grigoriev I."/>
        </authorList>
    </citation>
    <scope>NUCLEOTIDE SEQUENCE</scope>
    <source>
        <strain evidence="7">CBS 122368</strain>
    </source>
</reference>
<evidence type="ECO:0000256" key="1">
    <source>
        <dbReference type="ARBA" id="ARBA00004141"/>
    </source>
</evidence>
<dbReference type="GO" id="GO:0016020">
    <property type="term" value="C:membrane"/>
    <property type="evidence" value="ECO:0007669"/>
    <property type="project" value="UniProtKB-SubCell"/>
</dbReference>
<accession>A0A6A6IPJ2</accession>